<organism evidence="2 3">
    <name type="scientific">Caerostris darwini</name>
    <dbReference type="NCBI Taxonomy" id="1538125"/>
    <lineage>
        <taxon>Eukaryota</taxon>
        <taxon>Metazoa</taxon>
        <taxon>Ecdysozoa</taxon>
        <taxon>Arthropoda</taxon>
        <taxon>Chelicerata</taxon>
        <taxon>Arachnida</taxon>
        <taxon>Araneae</taxon>
        <taxon>Araneomorphae</taxon>
        <taxon>Entelegynae</taxon>
        <taxon>Araneoidea</taxon>
        <taxon>Araneidae</taxon>
        <taxon>Caerostris</taxon>
    </lineage>
</organism>
<accession>A0AAV4X9T5</accession>
<dbReference type="AlphaFoldDB" id="A0AAV4X9T5"/>
<protein>
    <submittedName>
        <fullName evidence="2">Uncharacterized protein</fullName>
    </submittedName>
</protein>
<evidence type="ECO:0000313" key="2">
    <source>
        <dbReference type="EMBL" id="GIY90950.1"/>
    </source>
</evidence>
<evidence type="ECO:0000256" key="1">
    <source>
        <dbReference type="SAM" id="MobiDB-lite"/>
    </source>
</evidence>
<feature type="region of interest" description="Disordered" evidence="1">
    <location>
        <begin position="1"/>
        <end position="29"/>
    </location>
</feature>
<dbReference type="Proteomes" id="UP001054837">
    <property type="component" value="Unassembled WGS sequence"/>
</dbReference>
<evidence type="ECO:0000313" key="3">
    <source>
        <dbReference type="Proteomes" id="UP001054837"/>
    </source>
</evidence>
<sequence length="79" mass="8530">MGGAAIESEGATPISDKKVMSIESEGPTPHFRQKYLRSSPACQEGLLSNSLGFSEVERSMFCHDITGCVLNLGKENTPR</sequence>
<proteinExistence type="predicted"/>
<comment type="caution">
    <text evidence="2">The sequence shown here is derived from an EMBL/GenBank/DDBJ whole genome shotgun (WGS) entry which is preliminary data.</text>
</comment>
<dbReference type="EMBL" id="BPLQ01015723">
    <property type="protein sequence ID" value="GIY90950.1"/>
    <property type="molecule type" value="Genomic_DNA"/>
</dbReference>
<gene>
    <name evidence="2" type="ORF">CDAR_491491</name>
</gene>
<name>A0AAV4X9T5_9ARAC</name>
<keyword evidence="3" id="KW-1185">Reference proteome</keyword>
<reference evidence="2 3" key="1">
    <citation type="submission" date="2021-06" db="EMBL/GenBank/DDBJ databases">
        <title>Caerostris darwini draft genome.</title>
        <authorList>
            <person name="Kono N."/>
            <person name="Arakawa K."/>
        </authorList>
    </citation>
    <scope>NUCLEOTIDE SEQUENCE [LARGE SCALE GENOMIC DNA]</scope>
</reference>